<organism evidence="3 4">
    <name type="scientific">Cercophora newfieldiana</name>
    <dbReference type="NCBI Taxonomy" id="92897"/>
    <lineage>
        <taxon>Eukaryota</taxon>
        <taxon>Fungi</taxon>
        <taxon>Dikarya</taxon>
        <taxon>Ascomycota</taxon>
        <taxon>Pezizomycotina</taxon>
        <taxon>Sordariomycetes</taxon>
        <taxon>Sordariomycetidae</taxon>
        <taxon>Sordariales</taxon>
        <taxon>Lasiosphaeriaceae</taxon>
        <taxon>Cercophora</taxon>
    </lineage>
</organism>
<proteinExistence type="predicted"/>
<feature type="non-terminal residue" evidence="3">
    <location>
        <position position="1"/>
    </location>
</feature>
<keyword evidence="1" id="KW-0812">Transmembrane</keyword>
<feature type="signal peptide" evidence="2">
    <location>
        <begin position="1"/>
        <end position="19"/>
    </location>
</feature>
<feature type="non-terminal residue" evidence="3">
    <location>
        <position position="77"/>
    </location>
</feature>
<dbReference type="EMBL" id="JAULSV010000007">
    <property type="protein sequence ID" value="KAK0639194.1"/>
    <property type="molecule type" value="Genomic_DNA"/>
</dbReference>
<evidence type="ECO:0000313" key="4">
    <source>
        <dbReference type="Proteomes" id="UP001174936"/>
    </source>
</evidence>
<reference evidence="3" key="1">
    <citation type="submission" date="2023-06" db="EMBL/GenBank/DDBJ databases">
        <title>Genome-scale phylogeny and comparative genomics of the fungal order Sordariales.</title>
        <authorList>
            <consortium name="Lawrence Berkeley National Laboratory"/>
            <person name="Hensen N."/>
            <person name="Bonometti L."/>
            <person name="Westerberg I."/>
            <person name="Brannstrom I.O."/>
            <person name="Guillou S."/>
            <person name="Cros-Aarteil S."/>
            <person name="Calhoun S."/>
            <person name="Haridas S."/>
            <person name="Kuo A."/>
            <person name="Mondo S."/>
            <person name="Pangilinan J."/>
            <person name="Riley R."/>
            <person name="Labutti K."/>
            <person name="Andreopoulos B."/>
            <person name="Lipzen A."/>
            <person name="Chen C."/>
            <person name="Yanf M."/>
            <person name="Daum C."/>
            <person name="Ng V."/>
            <person name="Clum A."/>
            <person name="Steindorff A."/>
            <person name="Ohm R."/>
            <person name="Martin F."/>
            <person name="Silar P."/>
            <person name="Natvig D."/>
            <person name="Lalanne C."/>
            <person name="Gautier V."/>
            <person name="Ament-Velasquez S.L."/>
            <person name="Kruys A."/>
            <person name="Hutchinson M.I."/>
            <person name="Powell A.J."/>
            <person name="Barry K."/>
            <person name="Miller A.N."/>
            <person name="Grigoriev I.V."/>
            <person name="Debuchy R."/>
            <person name="Gladieux P."/>
            <person name="Thoren M.H."/>
            <person name="Johannesson H."/>
        </authorList>
    </citation>
    <scope>NUCLEOTIDE SEQUENCE</scope>
    <source>
        <strain evidence="3">SMH2532-1</strain>
    </source>
</reference>
<sequence length="77" mass="8185">ALVTILYSVTLQLPGLVNAVNPSLLIGGAVYVSNMNYYFGIFSYALVYTVLSIAFPATETLVPAIIKTPEGMVEAAE</sequence>
<keyword evidence="1" id="KW-0472">Membrane</keyword>
<keyword evidence="4" id="KW-1185">Reference proteome</keyword>
<keyword evidence="2" id="KW-0732">Signal</keyword>
<protein>
    <submittedName>
        <fullName evidence="3">Uncharacterized protein</fullName>
    </submittedName>
</protein>
<gene>
    <name evidence="3" type="ORF">B0T16DRAFT_290298</name>
</gene>
<evidence type="ECO:0000256" key="2">
    <source>
        <dbReference type="SAM" id="SignalP"/>
    </source>
</evidence>
<evidence type="ECO:0000313" key="3">
    <source>
        <dbReference type="EMBL" id="KAK0639194.1"/>
    </source>
</evidence>
<feature type="chain" id="PRO_5041236021" evidence="2">
    <location>
        <begin position="20"/>
        <end position="77"/>
    </location>
</feature>
<dbReference type="AlphaFoldDB" id="A0AA39XS31"/>
<accession>A0AA39XS31</accession>
<comment type="caution">
    <text evidence="3">The sequence shown here is derived from an EMBL/GenBank/DDBJ whole genome shotgun (WGS) entry which is preliminary data.</text>
</comment>
<name>A0AA39XS31_9PEZI</name>
<dbReference type="Proteomes" id="UP001174936">
    <property type="component" value="Unassembled WGS sequence"/>
</dbReference>
<keyword evidence="1" id="KW-1133">Transmembrane helix</keyword>
<feature type="transmembrane region" description="Helical" evidence="1">
    <location>
        <begin position="35"/>
        <end position="57"/>
    </location>
</feature>
<evidence type="ECO:0000256" key="1">
    <source>
        <dbReference type="SAM" id="Phobius"/>
    </source>
</evidence>